<comment type="similarity">
    <text evidence="8">Belongs to the methyltransferase superfamily.</text>
</comment>
<evidence type="ECO:0000259" key="9">
    <source>
        <dbReference type="Pfam" id="PF08241"/>
    </source>
</evidence>
<evidence type="ECO:0000256" key="7">
    <source>
        <dbReference type="ARBA" id="ARBA00022756"/>
    </source>
</evidence>
<dbReference type="Gene3D" id="3.40.50.150">
    <property type="entry name" value="Vaccinia Virus protein VP39"/>
    <property type="match status" value="1"/>
</dbReference>
<dbReference type="AlphaFoldDB" id="A0A420VRQ1"/>
<evidence type="ECO:0000313" key="11">
    <source>
        <dbReference type="Proteomes" id="UP000282423"/>
    </source>
</evidence>
<evidence type="ECO:0000256" key="2">
    <source>
        <dbReference type="ARBA" id="ARBA00004746"/>
    </source>
</evidence>
<dbReference type="InterPro" id="IPR011814">
    <property type="entry name" value="BioC"/>
</dbReference>
<evidence type="ECO:0000256" key="5">
    <source>
        <dbReference type="ARBA" id="ARBA00022679"/>
    </source>
</evidence>
<dbReference type="NCBIfam" id="TIGR02072">
    <property type="entry name" value="BioC"/>
    <property type="match status" value="1"/>
</dbReference>
<dbReference type="SUPFAM" id="SSF53335">
    <property type="entry name" value="S-adenosyl-L-methionine-dependent methyltransferases"/>
    <property type="match status" value="1"/>
</dbReference>
<sequence length="276" mass="31446">MKIMIDKQRVRSRFSKAAPSYHSTAVIQGQIAEKMITLLQEFIPMKPDRVLEIGCGTGLFSSLLLQHFLPKHVFFNDISPEMITRVTDMVKPPEECPVRSLLQAPLQFPPSSQYSFICDDAESCTFPEQLNVIASCSTIQWFERRDSFFARCHSALLADGILAFSTFGEENMHEMTATIQVGLSYGSKSELVAELVDLGYEILLAEEERIRLYVDNPLQVLDHLRQTGVTGITSHRWTKGKLQAYCNAYTARYTIGRQVTLTYHPIYIIAKKRRDR</sequence>
<organism evidence="10 11">
    <name type="scientific">Sphingobacterium puteale</name>
    <dbReference type="NCBI Taxonomy" id="2420510"/>
    <lineage>
        <taxon>Bacteria</taxon>
        <taxon>Pseudomonadati</taxon>
        <taxon>Bacteroidota</taxon>
        <taxon>Sphingobacteriia</taxon>
        <taxon>Sphingobacteriales</taxon>
        <taxon>Sphingobacteriaceae</taxon>
        <taxon>Sphingobacterium</taxon>
    </lineage>
</organism>
<keyword evidence="6 8" id="KW-0949">S-adenosyl-L-methionine</keyword>
<dbReference type="GO" id="GO:0010340">
    <property type="term" value="F:carboxyl-O-methyltransferase activity"/>
    <property type="evidence" value="ECO:0007669"/>
    <property type="project" value="UniProtKB-UniRule"/>
</dbReference>
<comment type="catalytic activity">
    <reaction evidence="1 8">
        <text>malonyl-[ACP] + S-adenosyl-L-methionine = malonyl-[ACP] methyl ester + S-adenosyl-L-homocysteine</text>
        <dbReference type="Rhea" id="RHEA:17105"/>
        <dbReference type="Rhea" id="RHEA-COMP:9623"/>
        <dbReference type="Rhea" id="RHEA-COMP:9954"/>
        <dbReference type="ChEBI" id="CHEBI:57856"/>
        <dbReference type="ChEBI" id="CHEBI:59789"/>
        <dbReference type="ChEBI" id="CHEBI:78449"/>
        <dbReference type="ChEBI" id="CHEBI:78845"/>
        <dbReference type="EC" id="2.1.1.197"/>
    </reaction>
</comment>
<protein>
    <recommendedName>
        <fullName evidence="3 8">Malonyl-[acyl-carrier protein] O-methyltransferase</fullName>
        <shortName evidence="8">Malonyl-ACP O-methyltransferase</shortName>
        <ecNumber evidence="3 8">2.1.1.197</ecNumber>
    </recommendedName>
    <alternativeName>
        <fullName evidence="8">Biotin synthesis protein BioC</fullName>
    </alternativeName>
</protein>
<dbReference type="GO" id="GO:0032259">
    <property type="term" value="P:methylation"/>
    <property type="evidence" value="ECO:0007669"/>
    <property type="project" value="UniProtKB-KW"/>
</dbReference>
<dbReference type="PANTHER" id="PTHR13090">
    <property type="entry name" value="ARGININE-HYDROXYLASE NDUFAF5, MITOCHONDRIAL"/>
    <property type="match status" value="1"/>
</dbReference>
<keyword evidence="4 8" id="KW-0489">Methyltransferase</keyword>
<dbReference type="Pfam" id="PF08241">
    <property type="entry name" value="Methyltransf_11"/>
    <property type="match status" value="1"/>
</dbReference>
<dbReference type="CDD" id="cd02440">
    <property type="entry name" value="AdoMet_MTases"/>
    <property type="match status" value="1"/>
</dbReference>
<accession>A0A420VRQ1</accession>
<evidence type="ECO:0000313" key="10">
    <source>
        <dbReference type="EMBL" id="RKO69031.1"/>
    </source>
</evidence>
<comment type="function">
    <text evidence="8">Converts the free carboxyl group of a malonyl-thioester to its methyl ester by transfer of a methyl group from S-adenosyl-L-methionine (SAM). It allows to synthesize pimeloyl-ACP via the fatty acid synthetic pathway.</text>
</comment>
<dbReference type="GO" id="GO:0009102">
    <property type="term" value="P:biotin biosynthetic process"/>
    <property type="evidence" value="ECO:0007669"/>
    <property type="project" value="UniProtKB-UniRule"/>
</dbReference>
<dbReference type="Proteomes" id="UP000282423">
    <property type="component" value="Unassembled WGS sequence"/>
</dbReference>
<keyword evidence="11" id="KW-1185">Reference proteome</keyword>
<dbReference type="EMBL" id="RBWS01000023">
    <property type="protein sequence ID" value="RKO69031.1"/>
    <property type="molecule type" value="Genomic_DNA"/>
</dbReference>
<evidence type="ECO:0000256" key="3">
    <source>
        <dbReference type="ARBA" id="ARBA00012327"/>
    </source>
</evidence>
<evidence type="ECO:0000256" key="8">
    <source>
        <dbReference type="HAMAP-Rule" id="MF_00835"/>
    </source>
</evidence>
<comment type="caution">
    <text evidence="10">The sequence shown here is derived from an EMBL/GenBank/DDBJ whole genome shotgun (WGS) entry which is preliminary data.</text>
</comment>
<evidence type="ECO:0000256" key="4">
    <source>
        <dbReference type="ARBA" id="ARBA00022603"/>
    </source>
</evidence>
<dbReference type="GO" id="GO:0008757">
    <property type="term" value="F:S-adenosylmethionine-dependent methyltransferase activity"/>
    <property type="evidence" value="ECO:0007669"/>
    <property type="project" value="InterPro"/>
</dbReference>
<dbReference type="RefSeq" id="WP_121126717.1">
    <property type="nucleotide sequence ID" value="NZ_RBWS01000023.1"/>
</dbReference>
<keyword evidence="7 8" id="KW-0093">Biotin biosynthesis</keyword>
<gene>
    <name evidence="8 10" type="primary">bioC</name>
    <name evidence="10" type="ORF">D7322_23920</name>
</gene>
<dbReference type="InterPro" id="IPR050602">
    <property type="entry name" value="Malonyl-ACP_OMT"/>
</dbReference>
<dbReference type="HAMAP" id="MF_00835">
    <property type="entry name" value="BioC"/>
    <property type="match status" value="1"/>
</dbReference>
<dbReference type="InterPro" id="IPR029063">
    <property type="entry name" value="SAM-dependent_MTases_sf"/>
</dbReference>
<evidence type="ECO:0000256" key="1">
    <source>
        <dbReference type="ARBA" id="ARBA00000852"/>
    </source>
</evidence>
<feature type="domain" description="Methyltransferase type 11" evidence="9">
    <location>
        <begin position="51"/>
        <end position="164"/>
    </location>
</feature>
<proteinExistence type="inferred from homology"/>
<dbReference type="UniPathway" id="UPA00078"/>
<evidence type="ECO:0000256" key="6">
    <source>
        <dbReference type="ARBA" id="ARBA00022691"/>
    </source>
</evidence>
<dbReference type="OrthoDB" id="9760689at2"/>
<keyword evidence="5 8" id="KW-0808">Transferase</keyword>
<dbReference type="InterPro" id="IPR013216">
    <property type="entry name" value="Methyltransf_11"/>
</dbReference>
<reference evidence="10 11" key="1">
    <citation type="submission" date="2018-10" db="EMBL/GenBank/DDBJ databases">
        <title>Sphingobacterium sp. M05W1-28.</title>
        <authorList>
            <person name="Cai H."/>
        </authorList>
    </citation>
    <scope>NUCLEOTIDE SEQUENCE [LARGE SCALE GENOMIC DNA]</scope>
    <source>
        <strain evidence="10 11">M05W1-28</strain>
    </source>
</reference>
<dbReference type="PANTHER" id="PTHR13090:SF1">
    <property type="entry name" value="ARGININE-HYDROXYLASE NDUFAF5, MITOCHONDRIAL"/>
    <property type="match status" value="1"/>
</dbReference>
<dbReference type="GO" id="GO:0102130">
    <property type="term" value="F:malonyl-CoA methyltransferase activity"/>
    <property type="evidence" value="ECO:0007669"/>
    <property type="project" value="UniProtKB-EC"/>
</dbReference>
<comment type="pathway">
    <text evidence="2 8">Cofactor biosynthesis; biotin biosynthesis.</text>
</comment>
<dbReference type="EC" id="2.1.1.197" evidence="3 8"/>
<name>A0A420VRQ1_9SPHI</name>